<evidence type="ECO:0000256" key="3">
    <source>
        <dbReference type="ARBA" id="ARBA00022457"/>
    </source>
</evidence>
<keyword evidence="4 15" id="KW-0963">Cytoplasm</keyword>
<keyword evidence="13 15" id="KW-0234">DNA repair</keyword>
<dbReference type="Gene3D" id="1.10.150.20">
    <property type="entry name" value="5' to 3' exonuclease, C-terminal subdomain"/>
    <property type="match status" value="1"/>
</dbReference>
<name>A0A9D9IBK9_9SPIO</name>
<accession>A0A9D9IBK9</accession>
<dbReference type="Pfam" id="PF11799">
    <property type="entry name" value="IMS_C"/>
    <property type="match status" value="1"/>
</dbReference>
<feature type="site" description="Substrate discrimination" evidence="15">
    <location>
        <position position="14"/>
    </location>
</feature>
<dbReference type="Pfam" id="PF21999">
    <property type="entry name" value="IMS_HHH_1"/>
    <property type="match status" value="1"/>
</dbReference>
<evidence type="ECO:0000313" key="18">
    <source>
        <dbReference type="Proteomes" id="UP000810292"/>
    </source>
</evidence>
<keyword evidence="12 15" id="KW-0238">DNA-binding</keyword>
<dbReference type="CDD" id="cd03586">
    <property type="entry name" value="PolY_Pol_IV_kappa"/>
    <property type="match status" value="1"/>
</dbReference>
<evidence type="ECO:0000256" key="11">
    <source>
        <dbReference type="ARBA" id="ARBA00022932"/>
    </source>
</evidence>
<dbReference type="InterPro" id="IPR050116">
    <property type="entry name" value="DNA_polymerase-Y"/>
</dbReference>
<dbReference type="InterPro" id="IPR036775">
    <property type="entry name" value="DNA_pol_Y-fam_lit_finger_sf"/>
</dbReference>
<reference evidence="17" key="1">
    <citation type="submission" date="2020-10" db="EMBL/GenBank/DDBJ databases">
        <authorList>
            <person name="Gilroy R."/>
        </authorList>
    </citation>
    <scope>NUCLEOTIDE SEQUENCE</scope>
    <source>
        <strain evidence="17">14700</strain>
    </source>
</reference>
<keyword evidence="10 15" id="KW-0460">Magnesium</keyword>
<dbReference type="PROSITE" id="PS50173">
    <property type="entry name" value="UMUC"/>
    <property type="match status" value="1"/>
</dbReference>
<feature type="binding site" evidence="15">
    <location>
        <position position="103"/>
    </location>
    <ligand>
        <name>Mg(2+)</name>
        <dbReference type="ChEBI" id="CHEBI:18420"/>
    </ligand>
</feature>
<evidence type="ECO:0000256" key="8">
    <source>
        <dbReference type="ARBA" id="ARBA00022723"/>
    </source>
</evidence>
<dbReference type="InterPro" id="IPR053848">
    <property type="entry name" value="IMS_HHH_1"/>
</dbReference>
<reference evidence="17" key="2">
    <citation type="journal article" date="2021" name="PeerJ">
        <title>Extensive microbial diversity within the chicken gut microbiome revealed by metagenomics and culture.</title>
        <authorList>
            <person name="Gilroy R."/>
            <person name="Ravi A."/>
            <person name="Getino M."/>
            <person name="Pursley I."/>
            <person name="Horton D.L."/>
            <person name="Alikhan N.F."/>
            <person name="Baker D."/>
            <person name="Gharbi K."/>
            <person name="Hall N."/>
            <person name="Watson M."/>
            <person name="Adriaenssens E.M."/>
            <person name="Foster-Nyarko E."/>
            <person name="Jarju S."/>
            <person name="Secka A."/>
            <person name="Antonio M."/>
            <person name="Oren A."/>
            <person name="Chaudhuri R.R."/>
            <person name="La Ragione R."/>
            <person name="Hildebrand F."/>
            <person name="Pallen M.J."/>
        </authorList>
    </citation>
    <scope>NUCLEOTIDE SEQUENCE</scope>
    <source>
        <strain evidence="17">14700</strain>
    </source>
</reference>
<comment type="subcellular location">
    <subcellularLocation>
        <location evidence="1 15">Cytoplasm</location>
    </subcellularLocation>
</comment>
<dbReference type="InterPro" id="IPR043128">
    <property type="entry name" value="Rev_trsase/Diguanyl_cyclase"/>
</dbReference>
<dbReference type="InterPro" id="IPR017961">
    <property type="entry name" value="DNA_pol_Y-fam_little_finger"/>
</dbReference>
<dbReference type="Gene3D" id="3.40.1170.60">
    <property type="match status" value="1"/>
</dbReference>
<comment type="catalytic activity">
    <reaction evidence="14 15">
        <text>DNA(n) + a 2'-deoxyribonucleoside 5'-triphosphate = DNA(n+1) + diphosphate</text>
        <dbReference type="Rhea" id="RHEA:22508"/>
        <dbReference type="Rhea" id="RHEA-COMP:17339"/>
        <dbReference type="Rhea" id="RHEA-COMP:17340"/>
        <dbReference type="ChEBI" id="CHEBI:33019"/>
        <dbReference type="ChEBI" id="CHEBI:61560"/>
        <dbReference type="ChEBI" id="CHEBI:173112"/>
        <dbReference type="EC" id="2.7.7.7"/>
    </reaction>
</comment>
<evidence type="ECO:0000256" key="9">
    <source>
        <dbReference type="ARBA" id="ARBA00022763"/>
    </source>
</evidence>
<keyword evidence="7 15" id="KW-0235">DNA replication</keyword>
<evidence type="ECO:0000256" key="15">
    <source>
        <dbReference type="HAMAP-Rule" id="MF_01113"/>
    </source>
</evidence>
<keyword evidence="5 15" id="KW-0808">Transferase</keyword>
<evidence type="ECO:0000256" key="2">
    <source>
        <dbReference type="ARBA" id="ARBA00010945"/>
    </source>
</evidence>
<keyword evidence="9 15" id="KW-0227">DNA damage</keyword>
<dbReference type="Gene3D" id="3.30.70.270">
    <property type="match status" value="1"/>
</dbReference>
<dbReference type="HAMAP" id="MF_01113">
    <property type="entry name" value="DNApol_IV"/>
    <property type="match status" value="1"/>
</dbReference>
<dbReference type="EMBL" id="JADIMF010000031">
    <property type="protein sequence ID" value="MBO8468551.1"/>
    <property type="molecule type" value="Genomic_DNA"/>
</dbReference>
<dbReference type="AlphaFoldDB" id="A0A9D9IBK9"/>
<dbReference type="SUPFAM" id="SSF56672">
    <property type="entry name" value="DNA/RNA polymerases"/>
    <property type="match status" value="1"/>
</dbReference>
<dbReference type="GO" id="GO:0000287">
    <property type="term" value="F:magnesium ion binding"/>
    <property type="evidence" value="ECO:0007669"/>
    <property type="project" value="UniProtKB-UniRule"/>
</dbReference>
<evidence type="ECO:0000256" key="10">
    <source>
        <dbReference type="ARBA" id="ARBA00022842"/>
    </source>
</evidence>
<comment type="cofactor">
    <cofactor evidence="15">
        <name>Mg(2+)</name>
        <dbReference type="ChEBI" id="CHEBI:18420"/>
    </cofactor>
    <text evidence="15">Binds 2 magnesium ions per subunit.</text>
</comment>
<dbReference type="FunFam" id="3.40.1170.60:FF:000001">
    <property type="entry name" value="DNA polymerase IV"/>
    <property type="match status" value="1"/>
</dbReference>
<gene>
    <name evidence="15 17" type="primary">dinB</name>
    <name evidence="17" type="ORF">IAA72_02050</name>
</gene>
<evidence type="ECO:0000256" key="6">
    <source>
        <dbReference type="ARBA" id="ARBA00022695"/>
    </source>
</evidence>
<dbReference type="PANTHER" id="PTHR11076:SF33">
    <property type="entry name" value="DNA POLYMERASE KAPPA"/>
    <property type="match status" value="1"/>
</dbReference>
<keyword evidence="8 15" id="KW-0479">Metal-binding</keyword>
<proteinExistence type="inferred from homology"/>
<evidence type="ECO:0000259" key="16">
    <source>
        <dbReference type="PROSITE" id="PS50173"/>
    </source>
</evidence>
<keyword evidence="6 15" id="KW-0548">Nucleotidyltransferase</keyword>
<feature type="binding site" evidence="15">
    <location>
        <position position="9"/>
    </location>
    <ligand>
        <name>Mg(2+)</name>
        <dbReference type="ChEBI" id="CHEBI:18420"/>
    </ligand>
</feature>
<dbReference type="GO" id="GO:0042276">
    <property type="term" value="P:error-prone translesion synthesis"/>
    <property type="evidence" value="ECO:0007669"/>
    <property type="project" value="TreeGrafter"/>
</dbReference>
<dbReference type="GO" id="GO:0006281">
    <property type="term" value="P:DNA repair"/>
    <property type="evidence" value="ECO:0007669"/>
    <property type="project" value="UniProtKB-UniRule"/>
</dbReference>
<dbReference type="InterPro" id="IPR043502">
    <property type="entry name" value="DNA/RNA_pol_sf"/>
</dbReference>
<dbReference type="GO" id="GO:0005829">
    <property type="term" value="C:cytosol"/>
    <property type="evidence" value="ECO:0007669"/>
    <property type="project" value="TreeGrafter"/>
</dbReference>
<dbReference type="InterPro" id="IPR022880">
    <property type="entry name" value="DNApol_IV"/>
</dbReference>
<dbReference type="GO" id="GO:0009432">
    <property type="term" value="P:SOS response"/>
    <property type="evidence" value="ECO:0007669"/>
    <property type="project" value="TreeGrafter"/>
</dbReference>
<dbReference type="InterPro" id="IPR001126">
    <property type="entry name" value="UmuC"/>
</dbReference>
<comment type="similarity">
    <text evidence="2 15">Belongs to the DNA polymerase type-Y family.</text>
</comment>
<dbReference type="PANTHER" id="PTHR11076">
    <property type="entry name" value="DNA REPAIR POLYMERASE UMUC / TRANSFERASE FAMILY MEMBER"/>
    <property type="match status" value="1"/>
</dbReference>
<keyword evidence="11 15" id="KW-0239">DNA-directed DNA polymerase</keyword>
<evidence type="ECO:0000256" key="1">
    <source>
        <dbReference type="ARBA" id="ARBA00004496"/>
    </source>
</evidence>
<sequence length="385" mass="43359">MGSVFFHIDLDAFFASVEILDNPEYRGKPLIIGTPGPRHVASTCSYEARKYGVHSAMPMTEALRLCPNAICIPGRMHRYSEMSRRVMGIISSFAPGFLQVSVDEAFLDLTGMERIYPLPGKAARKLKDEIRKETGLTASIGVASSRFVAKLASDYRKPDGLTIVPRGKEEEFVSAVGLRKLWGIGDSMYQSLIRKGITSVEILRKYDENDLKHFFGESNGHYLYLVARGIDPGIYQGEAKSRSISAERTFYPDVFGYDALDSYLLEMSQEVMFRALDEKKVPRSVSIKLRYGDFTTLSIQTTPVKPIYSSTDVYNISRELLRSKYNGSGVRLIGVALQSIYDGSDVEQQDFFSEKEEKERTLEKTIIELKKKGSKLVKARNLKEE</sequence>
<comment type="caution">
    <text evidence="17">The sequence shown here is derived from an EMBL/GenBank/DDBJ whole genome shotgun (WGS) entry which is preliminary data.</text>
</comment>
<evidence type="ECO:0000256" key="14">
    <source>
        <dbReference type="ARBA" id="ARBA00049244"/>
    </source>
</evidence>
<evidence type="ECO:0000256" key="5">
    <source>
        <dbReference type="ARBA" id="ARBA00022679"/>
    </source>
</evidence>
<dbReference type="GO" id="GO:0003887">
    <property type="term" value="F:DNA-directed DNA polymerase activity"/>
    <property type="evidence" value="ECO:0007669"/>
    <property type="project" value="UniProtKB-UniRule"/>
</dbReference>
<evidence type="ECO:0000256" key="7">
    <source>
        <dbReference type="ARBA" id="ARBA00022705"/>
    </source>
</evidence>
<comment type="subunit">
    <text evidence="15">Monomer.</text>
</comment>
<dbReference type="NCBIfam" id="NF002677">
    <property type="entry name" value="PRK02406.1"/>
    <property type="match status" value="1"/>
</dbReference>
<dbReference type="SUPFAM" id="SSF100879">
    <property type="entry name" value="Lesion bypass DNA polymerase (Y-family), little finger domain"/>
    <property type="match status" value="1"/>
</dbReference>
<dbReference type="Pfam" id="PF00817">
    <property type="entry name" value="IMS"/>
    <property type="match status" value="1"/>
</dbReference>
<protein>
    <recommendedName>
        <fullName evidence="15">DNA polymerase IV</fullName>
        <shortName evidence="15">Pol IV</shortName>
        <ecNumber evidence="15">2.7.7.7</ecNumber>
    </recommendedName>
</protein>
<dbReference type="Proteomes" id="UP000810292">
    <property type="component" value="Unassembled WGS sequence"/>
</dbReference>
<feature type="active site" evidence="15">
    <location>
        <position position="104"/>
    </location>
</feature>
<dbReference type="GO" id="GO:0006261">
    <property type="term" value="P:DNA-templated DNA replication"/>
    <property type="evidence" value="ECO:0007669"/>
    <property type="project" value="UniProtKB-UniRule"/>
</dbReference>
<dbReference type="Gene3D" id="3.30.1490.100">
    <property type="entry name" value="DNA polymerase, Y-family, little finger domain"/>
    <property type="match status" value="1"/>
</dbReference>
<feature type="domain" description="UmuC" evidence="16">
    <location>
        <begin position="5"/>
        <end position="185"/>
    </location>
</feature>
<evidence type="ECO:0000256" key="4">
    <source>
        <dbReference type="ARBA" id="ARBA00022490"/>
    </source>
</evidence>
<dbReference type="EC" id="2.7.7.7" evidence="15"/>
<comment type="function">
    <text evidence="15">Poorly processive, error-prone DNA polymerase involved in untargeted mutagenesis. Copies undamaged DNA at stalled replication forks, which arise in vivo from mismatched or misaligned primer ends. These misaligned primers can be extended by PolIV. Exhibits no 3'-5' exonuclease (proofreading) activity. May be involved in translesional synthesis, in conjunction with the beta clamp from PolIII.</text>
</comment>
<evidence type="ECO:0000256" key="12">
    <source>
        <dbReference type="ARBA" id="ARBA00023125"/>
    </source>
</evidence>
<organism evidence="17 18">
    <name type="scientific">Candidatus Ornithospirochaeta stercoravium</name>
    <dbReference type="NCBI Taxonomy" id="2840897"/>
    <lineage>
        <taxon>Bacteria</taxon>
        <taxon>Pseudomonadati</taxon>
        <taxon>Spirochaetota</taxon>
        <taxon>Spirochaetia</taxon>
        <taxon>Spirochaetales</taxon>
        <taxon>Spirochaetaceae</taxon>
        <taxon>Spirochaetaceae incertae sedis</taxon>
        <taxon>Candidatus Ornithospirochaeta</taxon>
    </lineage>
</organism>
<keyword evidence="3 15" id="KW-0515">Mutator protein</keyword>
<evidence type="ECO:0000313" key="17">
    <source>
        <dbReference type="EMBL" id="MBO8468551.1"/>
    </source>
</evidence>
<dbReference type="GO" id="GO:0003684">
    <property type="term" value="F:damaged DNA binding"/>
    <property type="evidence" value="ECO:0007669"/>
    <property type="project" value="InterPro"/>
</dbReference>
<evidence type="ECO:0000256" key="13">
    <source>
        <dbReference type="ARBA" id="ARBA00023204"/>
    </source>
</evidence>